<gene>
    <name evidence="9" type="ORF">ACA1_367390</name>
</gene>
<dbReference type="InterPro" id="IPR016169">
    <property type="entry name" value="FAD-bd_PCMH_sub2"/>
</dbReference>
<sequence>MMMQQHEMDQAAPRTGHAHRSLQRLYIHCGHVVGERTISELAPVPTAASSITRIANYQWRNWAGIHTATPKYLYKPTSAREIVEVLATARAAKEHVKVVGYSNSPGVTDGYMISLENYRRVLSVDRKTGLVKVEGGIKLQDLIDDAARHGLAMSNLGSITWQSIAGALSTGTHGTGIKLGILATFVRELELINAQGQVLRCSATERPELFNAARCGLGALGVISTVTIQLEPAYQLHAVEVPMTLEAVLSSLNTIIHSAEHARFWWVPHTNKCWVWQANRTKEKAAPPRFPAWQNLLHILVERKLYEFLLWLGTFFPRLVPYINKLYSRILFSKRRETIDRSDKQLTFDCLFQQHVSEWSIPVANTATAMLRLRDLIKDLDLKVHFSVEVRFTKADDIWLSPSYGRDSAWIGIIMYRPYGRDMPGTKVYFDAFEELMKELDGRPHWAKAFKMSEVEFRQTLPHWDDFKRVRAEMDPTSTFSNAYLDRLFPTQKQLTS</sequence>
<accession>L8GM36</accession>
<proteinExistence type="inferred from homology"/>
<dbReference type="OrthoDB" id="10053116at2759"/>
<evidence type="ECO:0000259" key="8">
    <source>
        <dbReference type="PROSITE" id="PS51387"/>
    </source>
</evidence>
<dbReference type="NCBIfam" id="TIGR01679">
    <property type="entry name" value="bact_FAD_ox"/>
    <property type="match status" value="1"/>
</dbReference>
<comment type="cofactor">
    <cofactor evidence="1">
        <name>FAD</name>
        <dbReference type="ChEBI" id="CHEBI:57692"/>
    </cofactor>
</comment>
<dbReference type="InterPro" id="IPR006094">
    <property type="entry name" value="Oxid_FAD_bind_N"/>
</dbReference>
<evidence type="ECO:0000256" key="5">
    <source>
        <dbReference type="ARBA" id="ARBA00022827"/>
    </source>
</evidence>
<keyword evidence="5" id="KW-0274">FAD</keyword>
<evidence type="ECO:0000313" key="10">
    <source>
        <dbReference type="Proteomes" id="UP000011083"/>
    </source>
</evidence>
<keyword evidence="6" id="KW-0560">Oxidoreductase</keyword>
<dbReference type="Pfam" id="PF04030">
    <property type="entry name" value="ALO"/>
    <property type="match status" value="1"/>
</dbReference>
<keyword evidence="7" id="KW-0472">Membrane</keyword>
<dbReference type="Pfam" id="PF01565">
    <property type="entry name" value="FAD_binding_4"/>
    <property type="match status" value="1"/>
</dbReference>
<dbReference type="VEuPathDB" id="AmoebaDB:ACA1_367390"/>
<dbReference type="InterPro" id="IPR016166">
    <property type="entry name" value="FAD-bd_PCMH"/>
</dbReference>
<name>L8GM36_ACACF</name>
<dbReference type="Proteomes" id="UP000011083">
    <property type="component" value="Unassembled WGS sequence"/>
</dbReference>
<reference evidence="9 10" key="1">
    <citation type="journal article" date="2013" name="Genome Biol.">
        <title>Genome of Acanthamoeba castellanii highlights extensive lateral gene transfer and early evolution of tyrosine kinase signaling.</title>
        <authorList>
            <person name="Clarke M."/>
            <person name="Lohan A.J."/>
            <person name="Liu B."/>
            <person name="Lagkouvardos I."/>
            <person name="Roy S."/>
            <person name="Zafar N."/>
            <person name="Bertelli C."/>
            <person name="Schilde C."/>
            <person name="Kianianmomeni A."/>
            <person name="Burglin T.R."/>
            <person name="Frech C."/>
            <person name="Turcotte B."/>
            <person name="Kopec K.O."/>
            <person name="Synnott J.M."/>
            <person name="Choo C."/>
            <person name="Paponov I."/>
            <person name="Finkler A."/>
            <person name="Soon Heng Tan C."/>
            <person name="Hutchins A.P."/>
            <person name="Weinmeier T."/>
            <person name="Rattei T."/>
            <person name="Chu J.S."/>
            <person name="Gimenez G."/>
            <person name="Irimia M."/>
            <person name="Rigden D.J."/>
            <person name="Fitzpatrick D.A."/>
            <person name="Lorenzo-Morales J."/>
            <person name="Bateman A."/>
            <person name="Chiu C.H."/>
            <person name="Tang P."/>
            <person name="Hegemann P."/>
            <person name="Fromm H."/>
            <person name="Raoult D."/>
            <person name="Greub G."/>
            <person name="Miranda-Saavedra D."/>
            <person name="Chen N."/>
            <person name="Nash P."/>
            <person name="Ginger M.L."/>
            <person name="Horn M."/>
            <person name="Schaap P."/>
            <person name="Caler L."/>
            <person name="Loftus B."/>
        </authorList>
    </citation>
    <scope>NUCLEOTIDE SEQUENCE [LARGE SCALE GENOMIC DNA]</scope>
    <source>
        <strain evidence="9 10">Neff</strain>
    </source>
</reference>
<dbReference type="GO" id="GO:0003885">
    <property type="term" value="F:D-arabinono-1,4-lactone oxidase activity"/>
    <property type="evidence" value="ECO:0007669"/>
    <property type="project" value="InterPro"/>
</dbReference>
<evidence type="ECO:0000256" key="2">
    <source>
        <dbReference type="ARBA" id="ARBA00004370"/>
    </source>
</evidence>
<dbReference type="STRING" id="1257118.L8GM36"/>
<evidence type="ECO:0000256" key="1">
    <source>
        <dbReference type="ARBA" id="ARBA00001974"/>
    </source>
</evidence>
<comment type="subcellular location">
    <subcellularLocation>
        <location evidence="2">Membrane</location>
    </subcellularLocation>
</comment>
<dbReference type="InterPro" id="IPR010031">
    <property type="entry name" value="FAD_lactone_oxidase-like"/>
</dbReference>
<dbReference type="SUPFAM" id="SSF56176">
    <property type="entry name" value="FAD-binding/transporter-associated domain-like"/>
    <property type="match status" value="1"/>
</dbReference>
<dbReference type="RefSeq" id="XP_004336118.1">
    <property type="nucleotide sequence ID" value="XM_004336070.1"/>
</dbReference>
<dbReference type="KEGG" id="acan:ACA1_367390"/>
<organism evidence="9 10">
    <name type="scientific">Acanthamoeba castellanii (strain ATCC 30010 / Neff)</name>
    <dbReference type="NCBI Taxonomy" id="1257118"/>
    <lineage>
        <taxon>Eukaryota</taxon>
        <taxon>Amoebozoa</taxon>
        <taxon>Discosea</taxon>
        <taxon>Longamoebia</taxon>
        <taxon>Centramoebida</taxon>
        <taxon>Acanthamoebidae</taxon>
        <taxon>Acanthamoeba</taxon>
    </lineage>
</organism>
<dbReference type="PIRSF" id="PIRSF000136">
    <property type="entry name" value="LGO_GLO"/>
    <property type="match status" value="1"/>
</dbReference>
<dbReference type="AlphaFoldDB" id="L8GM36"/>
<keyword evidence="4" id="KW-0285">Flavoprotein</keyword>
<dbReference type="PANTHER" id="PTHR43762:SF1">
    <property type="entry name" value="D-ARABINONO-1,4-LACTONE OXIDASE"/>
    <property type="match status" value="1"/>
</dbReference>
<dbReference type="NCBIfam" id="TIGR01678">
    <property type="entry name" value="FAD_lactone_ox"/>
    <property type="match status" value="1"/>
</dbReference>
<dbReference type="InterPro" id="IPR030654">
    <property type="entry name" value="Sugar_lactone_oxidase"/>
</dbReference>
<feature type="domain" description="FAD-binding PCMH-type" evidence="8">
    <location>
        <begin position="66"/>
        <end position="233"/>
    </location>
</feature>
<dbReference type="InterPro" id="IPR016171">
    <property type="entry name" value="Vanillyl_alc_oxidase_C-sub2"/>
</dbReference>
<dbReference type="Gene3D" id="3.30.43.10">
    <property type="entry name" value="Uridine Diphospho-n-acetylenolpyruvylglucosamine Reductase, domain 2"/>
    <property type="match status" value="1"/>
</dbReference>
<dbReference type="GeneID" id="14914655"/>
<evidence type="ECO:0000256" key="7">
    <source>
        <dbReference type="ARBA" id="ARBA00023136"/>
    </source>
</evidence>
<dbReference type="GO" id="GO:0071949">
    <property type="term" value="F:FAD binding"/>
    <property type="evidence" value="ECO:0007669"/>
    <property type="project" value="InterPro"/>
</dbReference>
<dbReference type="Gene3D" id="3.30.465.10">
    <property type="match status" value="1"/>
</dbReference>
<dbReference type="InterPro" id="IPR036318">
    <property type="entry name" value="FAD-bd_PCMH-like_sf"/>
</dbReference>
<dbReference type="OMA" id="YPRFGEF"/>
<dbReference type="PANTHER" id="PTHR43762">
    <property type="entry name" value="L-GULONOLACTONE OXIDASE"/>
    <property type="match status" value="1"/>
</dbReference>
<evidence type="ECO:0000256" key="6">
    <source>
        <dbReference type="ARBA" id="ARBA00023002"/>
    </source>
</evidence>
<dbReference type="Gene3D" id="3.30.70.2520">
    <property type="match status" value="1"/>
</dbReference>
<evidence type="ECO:0000256" key="3">
    <source>
        <dbReference type="ARBA" id="ARBA00005466"/>
    </source>
</evidence>
<dbReference type="EMBL" id="KB008073">
    <property type="protein sequence ID" value="ELR14105.1"/>
    <property type="molecule type" value="Genomic_DNA"/>
</dbReference>
<dbReference type="Gene3D" id="1.10.45.10">
    <property type="entry name" value="Vanillyl-alcohol Oxidase, Chain A, domain 4"/>
    <property type="match status" value="1"/>
</dbReference>
<protein>
    <submittedName>
        <fullName evidence="9">Lgulono-gamma-lactone oxidase</fullName>
    </submittedName>
</protein>
<dbReference type="InterPro" id="IPR007173">
    <property type="entry name" value="ALO_C"/>
</dbReference>
<comment type="similarity">
    <text evidence="3">Belongs to the oxygen-dependent FAD-linked oxidoreductase family.</text>
</comment>
<dbReference type="GO" id="GO:0016020">
    <property type="term" value="C:membrane"/>
    <property type="evidence" value="ECO:0007669"/>
    <property type="project" value="UniProtKB-SubCell"/>
</dbReference>
<dbReference type="PROSITE" id="PS51387">
    <property type="entry name" value="FAD_PCMH"/>
    <property type="match status" value="1"/>
</dbReference>
<evidence type="ECO:0000313" key="9">
    <source>
        <dbReference type="EMBL" id="ELR14105.1"/>
    </source>
</evidence>
<evidence type="ECO:0000256" key="4">
    <source>
        <dbReference type="ARBA" id="ARBA00022630"/>
    </source>
</evidence>
<keyword evidence="10" id="KW-1185">Reference proteome</keyword>
<dbReference type="InterPro" id="IPR016167">
    <property type="entry name" value="FAD-bd_PCMH_sub1"/>
</dbReference>